<dbReference type="AlphaFoldDB" id="A0AAW0RRM7"/>
<keyword evidence="3" id="KW-1185">Reference proteome</keyword>
<organism evidence="2 3">
    <name type="scientific">Beauveria asiatica</name>
    <dbReference type="NCBI Taxonomy" id="1069075"/>
    <lineage>
        <taxon>Eukaryota</taxon>
        <taxon>Fungi</taxon>
        <taxon>Dikarya</taxon>
        <taxon>Ascomycota</taxon>
        <taxon>Pezizomycotina</taxon>
        <taxon>Sordariomycetes</taxon>
        <taxon>Hypocreomycetidae</taxon>
        <taxon>Hypocreales</taxon>
        <taxon>Cordycipitaceae</taxon>
        <taxon>Beauveria</taxon>
    </lineage>
</organism>
<accession>A0AAW0RRM7</accession>
<dbReference type="EMBL" id="JAAHCF010000359">
    <property type="protein sequence ID" value="KAK8144715.1"/>
    <property type="molecule type" value="Genomic_DNA"/>
</dbReference>
<name>A0AAW0RRM7_9HYPO</name>
<gene>
    <name evidence="2" type="ORF">G3M48_005407</name>
</gene>
<feature type="region of interest" description="Disordered" evidence="1">
    <location>
        <begin position="1"/>
        <end position="39"/>
    </location>
</feature>
<comment type="caution">
    <text evidence="2">The sequence shown here is derived from an EMBL/GenBank/DDBJ whole genome shotgun (WGS) entry which is preliminary data.</text>
</comment>
<evidence type="ECO:0000313" key="2">
    <source>
        <dbReference type="EMBL" id="KAK8144715.1"/>
    </source>
</evidence>
<dbReference type="Proteomes" id="UP001397290">
    <property type="component" value="Unassembled WGS sequence"/>
</dbReference>
<sequence length="482" mass="53592">MDTSSYSTNANAYPSFPTPQDRLGSQGPPFRQKQPRESCGQSYMTNFGQNLANCHMPAGFPTQQPQIMDHGQKFAAGYTPGPALLTVASLGDLQSLEKKIEQRLDSNLHQVSNSLSQATEHCRSLERFVNCSLHDIVAKTRTAMKLGLDSNQRTLKDYLDAQKFNFEASCEQRVQFIEQQLTSLKDGYHTLLRTMEQVSGRVAATQESMQKMEHKTDTMSEAIIKALKELQVSMVTKDDLRSMGDIVLERQQTLREDVAKFSVDTLQSLSTLRESAEAMHGLVQDNTDRNEACCQSVHGLRPCVVTKDGVIQHADETFEKQQMIHDTRDKSTAGFRDDVLQSLATLKESVATMQSLAQNNARSSEAMLQTLQKLEGCMNSKELIPEVLKIFHESVLAMQVLTQNSASTNEACIQRLESIVAGVERGSGYTNEILKDSMSEVKNALDNVASLVRTFSSQVNIVVGPNMTTRAAAARKRQRNSR</sequence>
<evidence type="ECO:0000313" key="3">
    <source>
        <dbReference type="Proteomes" id="UP001397290"/>
    </source>
</evidence>
<reference evidence="2 3" key="1">
    <citation type="submission" date="2020-02" db="EMBL/GenBank/DDBJ databases">
        <title>Comparative genomics of the hypocrealean fungal genus Beauvera.</title>
        <authorList>
            <person name="Showalter D.N."/>
            <person name="Bushley K.E."/>
            <person name="Rehner S.A."/>
        </authorList>
    </citation>
    <scope>NUCLEOTIDE SEQUENCE [LARGE SCALE GENOMIC DNA]</scope>
    <source>
        <strain evidence="2 3">ARSEF4384</strain>
    </source>
</reference>
<feature type="compositionally biased region" description="Polar residues" evidence="1">
    <location>
        <begin position="1"/>
        <end position="12"/>
    </location>
</feature>
<protein>
    <submittedName>
        <fullName evidence="2">Uncharacterized protein</fullName>
    </submittedName>
</protein>
<proteinExistence type="predicted"/>
<evidence type="ECO:0000256" key="1">
    <source>
        <dbReference type="SAM" id="MobiDB-lite"/>
    </source>
</evidence>